<proteinExistence type="predicted"/>
<feature type="compositionally biased region" description="Low complexity" evidence="1">
    <location>
        <begin position="42"/>
        <end position="54"/>
    </location>
</feature>
<dbReference type="PROSITE" id="PS51257">
    <property type="entry name" value="PROKAR_LIPOPROTEIN"/>
    <property type="match status" value="1"/>
</dbReference>
<evidence type="ECO:0000313" key="4">
    <source>
        <dbReference type="EMBL" id="BAZ02478.1"/>
    </source>
</evidence>
<dbReference type="AlphaFoldDB" id="A0A1Z4N9S1"/>
<accession>A0A1Z4N9S1</accession>
<keyword evidence="3" id="KW-0732">Signal</keyword>
<reference evidence="4 5" key="1">
    <citation type="submission" date="2017-06" db="EMBL/GenBank/DDBJ databases">
        <title>Genome sequencing of cyanobaciteial culture collection at National Institute for Environmental Studies (NIES).</title>
        <authorList>
            <person name="Hirose Y."/>
            <person name="Shimura Y."/>
            <person name="Fujisawa T."/>
            <person name="Nakamura Y."/>
            <person name="Kawachi M."/>
        </authorList>
    </citation>
    <scope>NUCLEOTIDE SEQUENCE [LARGE SCALE GENOMIC DNA]</scope>
    <source>
        <strain evidence="4 5">NIES-37</strain>
    </source>
</reference>
<evidence type="ECO:0000313" key="5">
    <source>
        <dbReference type="Proteomes" id="UP000218785"/>
    </source>
</evidence>
<feature type="compositionally biased region" description="Polar residues" evidence="1">
    <location>
        <begin position="55"/>
        <end position="68"/>
    </location>
</feature>
<feature type="chain" id="PRO_5013187580" evidence="3">
    <location>
        <begin position="39"/>
        <end position="543"/>
    </location>
</feature>
<keyword evidence="2" id="KW-1133">Transmembrane helix</keyword>
<feature type="transmembrane region" description="Helical" evidence="2">
    <location>
        <begin position="351"/>
        <end position="372"/>
    </location>
</feature>
<protein>
    <submittedName>
        <fullName evidence="4">Uncharacterized protein</fullName>
    </submittedName>
</protein>
<dbReference type="EMBL" id="AP018248">
    <property type="protein sequence ID" value="BAZ02478.1"/>
    <property type="molecule type" value="Genomic_DNA"/>
</dbReference>
<name>A0A1Z4N9S1_9CYAN</name>
<keyword evidence="2" id="KW-0812">Transmembrane</keyword>
<feature type="transmembrane region" description="Helical" evidence="2">
    <location>
        <begin position="294"/>
        <end position="314"/>
    </location>
</feature>
<feature type="region of interest" description="Disordered" evidence="1">
    <location>
        <begin position="39"/>
        <end position="68"/>
    </location>
</feature>
<organism evidence="4 5">
    <name type="scientific">Tolypothrix tenuis PCC 7101</name>
    <dbReference type="NCBI Taxonomy" id="231146"/>
    <lineage>
        <taxon>Bacteria</taxon>
        <taxon>Bacillati</taxon>
        <taxon>Cyanobacteriota</taxon>
        <taxon>Cyanophyceae</taxon>
        <taxon>Nostocales</taxon>
        <taxon>Tolypothrichaceae</taxon>
        <taxon>Tolypothrix</taxon>
    </lineage>
</organism>
<evidence type="ECO:0000256" key="3">
    <source>
        <dbReference type="SAM" id="SignalP"/>
    </source>
</evidence>
<dbReference type="KEGG" id="ttq:NIES37_64910"/>
<feature type="signal peptide" evidence="3">
    <location>
        <begin position="1"/>
        <end position="38"/>
    </location>
</feature>
<gene>
    <name evidence="4" type="ORF">NIES37_64910</name>
</gene>
<keyword evidence="5" id="KW-1185">Reference proteome</keyword>
<sequence>MQLFKIFWKRTSKRYYYPLLSLVLACILIFTSISFSQAQEDSSNSQPPNTNSTPIENTYTPQQASNEMWNAPRVTTIRSVSPKELYISIPQSLVPENINNYKQERVNLVITGDNFPKIDNSPNNKIAVKIGNPPDIATTNNIRVADDRRAIYATFNSEQLKKLSRGLRPVIVEVEGNATNIDPSLGAEQLQVTVKRPVSELTTFIVFAIAALFTFLIIVIIYVLATESKKTDLPQPVKESNTRKFNSLEWLILDRQTNTFSLARAQFVWWLTIIVFGYLFLFIGRGLIQDIWEFIPLSGFAYTFLISLVTLVTAQATSAVRGSKGSGQVNPAWSDLVVHGGVVALERVQQVVWNLIIGVAFIVILLVTYTTASSLPSIPSEILVLMGISAGGYIGGKAVRKPGPNISQVVLWGEPIDWNTNPQLTVAGEHFSQAGGVIVQMVYLDDSLNEKPETRIEIKQDNVYTLEPDPTNPGEFCKKLQINFNGLNALPDSEWSIWLQEFASNFTDKKVKITLINADGQRAVWDGSNPVPERRDAPALQAP</sequence>
<evidence type="ECO:0000256" key="1">
    <source>
        <dbReference type="SAM" id="MobiDB-lite"/>
    </source>
</evidence>
<dbReference type="Proteomes" id="UP000218785">
    <property type="component" value="Chromosome"/>
</dbReference>
<feature type="transmembrane region" description="Helical" evidence="2">
    <location>
        <begin position="267"/>
        <end position="288"/>
    </location>
</feature>
<feature type="transmembrane region" description="Helical" evidence="2">
    <location>
        <begin position="204"/>
        <end position="225"/>
    </location>
</feature>
<keyword evidence="2" id="KW-0472">Membrane</keyword>
<dbReference type="RefSeq" id="WP_096582744.1">
    <property type="nucleotide sequence ID" value="NZ_CAWNJS010000001.1"/>
</dbReference>
<evidence type="ECO:0000256" key="2">
    <source>
        <dbReference type="SAM" id="Phobius"/>
    </source>
</evidence>